<protein>
    <submittedName>
        <fullName evidence="1">Uncharacterized protein</fullName>
    </submittedName>
</protein>
<proteinExistence type="predicted"/>
<comment type="caution">
    <text evidence="1">The sequence shown here is derived from an EMBL/GenBank/DDBJ whole genome shotgun (WGS) entry which is preliminary data.</text>
</comment>
<gene>
    <name evidence="1" type="ORF">COT34_02785</name>
</gene>
<organism evidence="1 2">
    <name type="scientific">Candidatus Nealsonbacteria bacterium CG08_land_8_20_14_0_20_43_11</name>
    <dbReference type="NCBI Taxonomy" id="1974706"/>
    <lineage>
        <taxon>Bacteria</taxon>
        <taxon>Candidatus Nealsoniibacteriota</taxon>
    </lineage>
</organism>
<evidence type="ECO:0000313" key="1">
    <source>
        <dbReference type="EMBL" id="PIS38601.1"/>
    </source>
</evidence>
<dbReference type="EMBL" id="PEYE01000047">
    <property type="protein sequence ID" value="PIS38601.1"/>
    <property type="molecule type" value="Genomic_DNA"/>
</dbReference>
<dbReference type="AlphaFoldDB" id="A0A2M6SZV4"/>
<accession>A0A2M6SZV4</accession>
<dbReference type="Proteomes" id="UP000229390">
    <property type="component" value="Unassembled WGS sequence"/>
</dbReference>
<name>A0A2M6SZV4_9BACT</name>
<sequence>MLFILFYSVLSSQFFQPEEGKEKMAKRHDHPQKVYCATCGKTIFSACCDAGKRSRAMRDHQRSYPGHSVVVRTAGVMANLPQKEGKR</sequence>
<evidence type="ECO:0000313" key="2">
    <source>
        <dbReference type="Proteomes" id="UP000229390"/>
    </source>
</evidence>
<reference evidence="2" key="1">
    <citation type="submission" date="2017-09" db="EMBL/GenBank/DDBJ databases">
        <title>Depth-based differentiation of microbial function through sediment-hosted aquifers and enrichment of novel symbionts in the deep terrestrial subsurface.</title>
        <authorList>
            <person name="Probst A.J."/>
            <person name="Ladd B."/>
            <person name="Jarett J.K."/>
            <person name="Geller-Mcgrath D.E."/>
            <person name="Sieber C.M.K."/>
            <person name="Emerson J.B."/>
            <person name="Anantharaman K."/>
            <person name="Thomas B.C."/>
            <person name="Malmstrom R."/>
            <person name="Stieglmeier M."/>
            <person name="Klingl A."/>
            <person name="Woyke T."/>
            <person name="Ryan C.M."/>
            <person name="Banfield J.F."/>
        </authorList>
    </citation>
    <scope>NUCLEOTIDE SEQUENCE [LARGE SCALE GENOMIC DNA]</scope>
</reference>